<feature type="chain" id="PRO_5035458470" evidence="1">
    <location>
        <begin position="20"/>
        <end position="344"/>
    </location>
</feature>
<dbReference type="CDD" id="cd12811">
    <property type="entry name" value="MALA"/>
    <property type="match status" value="1"/>
</dbReference>
<dbReference type="PROSITE" id="PS51257">
    <property type="entry name" value="PROKAR_LIPOPROTEIN"/>
    <property type="match status" value="1"/>
</dbReference>
<dbReference type="Pfam" id="PF22701">
    <property type="entry name" value="Mala_s_1-like"/>
    <property type="match status" value="1"/>
</dbReference>
<dbReference type="Proteomes" id="UP000813385">
    <property type="component" value="Unassembled WGS sequence"/>
</dbReference>
<comment type="caution">
    <text evidence="2">The sequence shown here is derived from an EMBL/GenBank/DDBJ whole genome shotgun (WGS) entry which is preliminary data.</text>
</comment>
<dbReference type="OrthoDB" id="4434395at2759"/>
<keyword evidence="3" id="KW-1185">Reference proteome</keyword>
<evidence type="ECO:0000256" key="1">
    <source>
        <dbReference type="SAM" id="SignalP"/>
    </source>
</evidence>
<reference evidence="2" key="1">
    <citation type="journal article" date="2021" name="Nat. Commun.">
        <title>Genetic determinants of endophytism in the Arabidopsis root mycobiome.</title>
        <authorList>
            <person name="Mesny F."/>
            <person name="Miyauchi S."/>
            <person name="Thiergart T."/>
            <person name="Pickel B."/>
            <person name="Atanasova L."/>
            <person name="Karlsson M."/>
            <person name="Huettel B."/>
            <person name="Barry K.W."/>
            <person name="Haridas S."/>
            <person name="Chen C."/>
            <person name="Bauer D."/>
            <person name="Andreopoulos W."/>
            <person name="Pangilinan J."/>
            <person name="LaButti K."/>
            <person name="Riley R."/>
            <person name="Lipzen A."/>
            <person name="Clum A."/>
            <person name="Drula E."/>
            <person name="Henrissat B."/>
            <person name="Kohler A."/>
            <person name="Grigoriev I.V."/>
            <person name="Martin F.M."/>
            <person name="Hacquard S."/>
        </authorList>
    </citation>
    <scope>NUCLEOTIDE SEQUENCE</scope>
    <source>
        <strain evidence="2">MPI-CAGE-AT-0016</strain>
    </source>
</reference>
<dbReference type="SUPFAM" id="SSF63829">
    <property type="entry name" value="Calcium-dependent phosphotriesterase"/>
    <property type="match status" value="1"/>
</dbReference>
<gene>
    <name evidence="2" type="ORF">B0T11DRAFT_4100</name>
</gene>
<evidence type="ECO:0000313" key="3">
    <source>
        <dbReference type="Proteomes" id="UP000813385"/>
    </source>
</evidence>
<dbReference type="AlphaFoldDB" id="A0A8K0X7K2"/>
<feature type="signal peptide" evidence="1">
    <location>
        <begin position="1"/>
        <end position="19"/>
    </location>
</feature>
<organism evidence="2 3">
    <name type="scientific">Plectosphaerella cucumerina</name>
    <dbReference type="NCBI Taxonomy" id="40658"/>
    <lineage>
        <taxon>Eukaryota</taxon>
        <taxon>Fungi</taxon>
        <taxon>Dikarya</taxon>
        <taxon>Ascomycota</taxon>
        <taxon>Pezizomycotina</taxon>
        <taxon>Sordariomycetes</taxon>
        <taxon>Hypocreomycetidae</taxon>
        <taxon>Glomerellales</taxon>
        <taxon>Plectosphaerellaceae</taxon>
        <taxon>Plectosphaerella</taxon>
    </lineage>
</organism>
<proteinExistence type="predicted"/>
<evidence type="ECO:0000313" key="2">
    <source>
        <dbReference type="EMBL" id="KAH7374897.1"/>
    </source>
</evidence>
<name>A0A8K0X7K2_9PEZI</name>
<keyword evidence="1" id="KW-0732">Signal</keyword>
<sequence>MLRTLPLLALGATLGSSSCLPKKCFSPQGDVEISSFQLYPENAASDPKRCVVYFSVLYNATVAVYDPRQNAVINTIEFPGLSGDPLLHSSGVKVGPKDTLSVIIDAGAAFDTAGQDVSGDNFIVKYSLQEDRELWRVNLTALTDGVYSGFQDVEHDDAGNTYALGTFPSSIIRVSADGKTAAPWYLATPPDHTIHGFSGIVRAGDYLIVSDSSDGQLYRFDVRGAQGVPEKVTVSPAGPVGLNLDGSLLPARYDQKVMLVTDNFNGTIVLRSADGTWETADVVGTIPGTRGAEGAASVATVQIGESIYSVNEYFADKKVAGTLAGDRSVFPLTDITEAVEKLLQ</sequence>
<accession>A0A8K0X7K2</accession>
<dbReference type="EMBL" id="JAGPXD010000001">
    <property type="protein sequence ID" value="KAH7374897.1"/>
    <property type="molecule type" value="Genomic_DNA"/>
</dbReference>
<dbReference type="InterPro" id="IPR054550">
    <property type="entry name" value="Mala_s_1-like"/>
</dbReference>
<protein>
    <submittedName>
        <fullName evidence="2">Uncharacterized protein</fullName>
    </submittedName>
</protein>